<comment type="caution">
    <text evidence="2">The sequence shown here is derived from an EMBL/GenBank/DDBJ whole genome shotgun (WGS) entry which is preliminary data.</text>
</comment>
<dbReference type="AlphaFoldDB" id="A0A545SUF8"/>
<dbReference type="PROSITE" id="PS51819">
    <property type="entry name" value="VOC"/>
    <property type="match status" value="1"/>
</dbReference>
<dbReference type="SUPFAM" id="SSF54593">
    <property type="entry name" value="Glyoxalase/Bleomycin resistance protein/Dihydroxybiphenyl dioxygenase"/>
    <property type="match status" value="1"/>
</dbReference>
<dbReference type="CDD" id="cd07262">
    <property type="entry name" value="VOC_like"/>
    <property type="match status" value="1"/>
</dbReference>
<keyword evidence="3" id="KW-1185">Reference proteome</keyword>
<dbReference type="Pfam" id="PF00903">
    <property type="entry name" value="Glyoxalase"/>
    <property type="match status" value="1"/>
</dbReference>
<dbReference type="InterPro" id="IPR029068">
    <property type="entry name" value="Glyas_Bleomycin-R_OHBP_Dase"/>
</dbReference>
<dbReference type="EMBL" id="VICH01000004">
    <property type="protein sequence ID" value="TQV68588.1"/>
    <property type="molecule type" value="Genomic_DNA"/>
</dbReference>
<dbReference type="RefSeq" id="WP_142852339.1">
    <property type="nucleotide sequence ID" value="NZ_FXWW01000001.1"/>
</dbReference>
<evidence type="ECO:0000259" key="1">
    <source>
        <dbReference type="PROSITE" id="PS51819"/>
    </source>
</evidence>
<dbReference type="InterPro" id="IPR004360">
    <property type="entry name" value="Glyas_Fos-R_dOase_dom"/>
</dbReference>
<feature type="domain" description="VOC" evidence="1">
    <location>
        <begin position="2"/>
        <end position="118"/>
    </location>
</feature>
<evidence type="ECO:0000313" key="2">
    <source>
        <dbReference type="EMBL" id="TQV68588.1"/>
    </source>
</evidence>
<gene>
    <name evidence="2" type="ORF">FIL88_03115</name>
</gene>
<sequence>MKMNYFVVGTNDMDAAKSFYNALFDRSGLQCLSPSDRMTYWVGEEFAFAAAIPFNKKSATIGNGMMVGFNVGNADEVIRMHALAIDLGGTCEGKPGQRGPRFSAYVRDLDGNKLCFSD</sequence>
<dbReference type="OrthoDB" id="9807407at2"/>
<evidence type="ECO:0000313" key="3">
    <source>
        <dbReference type="Proteomes" id="UP000315816"/>
    </source>
</evidence>
<dbReference type="Proteomes" id="UP000315816">
    <property type="component" value="Unassembled WGS sequence"/>
</dbReference>
<organism evidence="2 3">
    <name type="scientific">Aliiroseovarius halocynthiae</name>
    <dbReference type="NCBI Taxonomy" id="985055"/>
    <lineage>
        <taxon>Bacteria</taxon>
        <taxon>Pseudomonadati</taxon>
        <taxon>Pseudomonadota</taxon>
        <taxon>Alphaproteobacteria</taxon>
        <taxon>Rhodobacterales</taxon>
        <taxon>Paracoccaceae</taxon>
        <taxon>Aliiroseovarius</taxon>
    </lineage>
</organism>
<proteinExistence type="predicted"/>
<reference evidence="2 3" key="1">
    <citation type="submission" date="2019-06" db="EMBL/GenBank/DDBJ databases">
        <title>A novel species of marine bacteria.</title>
        <authorList>
            <person name="Wang Y."/>
        </authorList>
    </citation>
    <scope>NUCLEOTIDE SEQUENCE [LARGE SCALE GENOMIC DNA]</scope>
    <source>
        <strain evidence="2 3">MA1-10</strain>
    </source>
</reference>
<dbReference type="PANTHER" id="PTHR35006:SF1">
    <property type="entry name" value="BLL2941 PROTEIN"/>
    <property type="match status" value="1"/>
</dbReference>
<name>A0A545SUF8_9RHOB</name>
<dbReference type="InterPro" id="IPR037523">
    <property type="entry name" value="VOC_core"/>
</dbReference>
<protein>
    <submittedName>
        <fullName evidence="2">VOC family protein</fullName>
    </submittedName>
</protein>
<accession>A0A545SUF8</accession>
<dbReference type="PANTHER" id="PTHR35006">
    <property type="entry name" value="GLYOXALASE FAMILY PROTEIN (AFU_ORTHOLOGUE AFUA_5G14830)"/>
    <property type="match status" value="1"/>
</dbReference>
<dbReference type="Gene3D" id="3.10.180.10">
    <property type="entry name" value="2,3-Dihydroxybiphenyl 1,2-Dioxygenase, domain 1"/>
    <property type="match status" value="1"/>
</dbReference>